<dbReference type="EMBL" id="JXMW01000006">
    <property type="protein sequence ID" value="OQD59137.1"/>
    <property type="molecule type" value="Genomic_DNA"/>
</dbReference>
<dbReference type="SUPFAM" id="SSF52540">
    <property type="entry name" value="P-loop containing nucleoside triphosphate hydrolases"/>
    <property type="match status" value="1"/>
</dbReference>
<evidence type="ECO:0000256" key="14">
    <source>
        <dbReference type="ARBA" id="ARBA00034808"/>
    </source>
</evidence>
<evidence type="ECO:0000256" key="13">
    <source>
        <dbReference type="ARBA" id="ARBA00034617"/>
    </source>
</evidence>
<evidence type="ECO:0000256" key="12">
    <source>
        <dbReference type="ARBA" id="ARBA00023235"/>
    </source>
</evidence>
<dbReference type="CDD" id="cd17920">
    <property type="entry name" value="DEXHc_RecQ"/>
    <property type="match status" value="1"/>
</dbReference>
<dbReference type="SUPFAM" id="SSF46785">
    <property type="entry name" value="Winged helix' DNA-binding domain"/>
    <property type="match status" value="1"/>
</dbReference>
<dbReference type="InterPro" id="IPR014001">
    <property type="entry name" value="Helicase_ATP-bd"/>
</dbReference>
<gene>
    <name evidence="18" type="ORF">MBBAR_6c02490</name>
</gene>
<keyword evidence="9" id="KW-0067">ATP-binding</keyword>
<evidence type="ECO:0000256" key="6">
    <source>
        <dbReference type="ARBA" id="ARBA00022763"/>
    </source>
</evidence>
<dbReference type="GO" id="GO:0005737">
    <property type="term" value="C:cytoplasm"/>
    <property type="evidence" value="ECO:0007669"/>
    <property type="project" value="TreeGrafter"/>
</dbReference>
<dbReference type="InterPro" id="IPR036390">
    <property type="entry name" value="WH_DNA-bd_sf"/>
</dbReference>
<keyword evidence="7" id="KW-0378">Hydrolase</keyword>
<proteinExistence type="inferred from homology"/>
<dbReference type="GO" id="GO:0043138">
    <property type="term" value="F:3'-5' DNA helicase activity"/>
    <property type="evidence" value="ECO:0007669"/>
    <property type="project" value="UniProtKB-EC"/>
</dbReference>
<dbReference type="SMART" id="SM00956">
    <property type="entry name" value="RQC"/>
    <property type="match status" value="1"/>
</dbReference>
<dbReference type="InterPro" id="IPR032284">
    <property type="entry name" value="RecQ_Zn-bd"/>
</dbReference>
<evidence type="ECO:0000256" key="2">
    <source>
        <dbReference type="ARBA" id="ARBA00001947"/>
    </source>
</evidence>
<keyword evidence="11" id="KW-0234">DNA repair</keyword>
<dbReference type="GO" id="GO:0005524">
    <property type="term" value="F:ATP binding"/>
    <property type="evidence" value="ECO:0007669"/>
    <property type="project" value="UniProtKB-KW"/>
</dbReference>
<dbReference type="NCBIfam" id="TIGR00614">
    <property type="entry name" value="recQ_fam"/>
    <property type="match status" value="1"/>
</dbReference>
<keyword evidence="4" id="KW-0479">Metal-binding</keyword>
<dbReference type="GO" id="GO:0016787">
    <property type="term" value="F:hydrolase activity"/>
    <property type="evidence" value="ECO:0007669"/>
    <property type="project" value="UniProtKB-KW"/>
</dbReference>
<dbReference type="InterPro" id="IPR027417">
    <property type="entry name" value="P-loop_NTPase"/>
</dbReference>
<evidence type="ECO:0000256" key="8">
    <source>
        <dbReference type="ARBA" id="ARBA00022806"/>
    </source>
</evidence>
<evidence type="ECO:0000256" key="11">
    <source>
        <dbReference type="ARBA" id="ARBA00023204"/>
    </source>
</evidence>
<dbReference type="InterPro" id="IPR002121">
    <property type="entry name" value="HRDC_dom"/>
</dbReference>
<dbReference type="SMART" id="SM00341">
    <property type="entry name" value="HRDC"/>
    <property type="match status" value="1"/>
</dbReference>
<feature type="domain" description="Helicase C-terminal" evidence="17">
    <location>
        <begin position="214"/>
        <end position="369"/>
    </location>
</feature>
<comment type="cofactor">
    <cofactor evidence="2">
        <name>Zn(2+)</name>
        <dbReference type="ChEBI" id="CHEBI:29105"/>
    </cofactor>
</comment>
<dbReference type="Gene3D" id="3.40.50.300">
    <property type="entry name" value="P-loop containing nucleotide triphosphate hydrolases"/>
    <property type="match status" value="2"/>
</dbReference>
<dbReference type="InterPro" id="IPR044876">
    <property type="entry name" value="HRDC_dom_sf"/>
</dbReference>
<dbReference type="GO" id="GO:0006281">
    <property type="term" value="P:DNA repair"/>
    <property type="evidence" value="ECO:0007669"/>
    <property type="project" value="UniProtKB-KW"/>
</dbReference>
<dbReference type="PANTHER" id="PTHR13710:SF105">
    <property type="entry name" value="ATP-DEPENDENT DNA HELICASE Q1"/>
    <property type="match status" value="1"/>
</dbReference>
<dbReference type="PROSITE" id="PS51192">
    <property type="entry name" value="HELICASE_ATP_BIND_1"/>
    <property type="match status" value="1"/>
</dbReference>
<accession>A0A1V6N3F2</accession>
<dbReference type="Pfam" id="PF09382">
    <property type="entry name" value="RQC"/>
    <property type="match status" value="1"/>
</dbReference>
<feature type="domain" description="Helicase ATP-binding" evidence="16">
    <location>
        <begin position="24"/>
        <end position="193"/>
    </location>
</feature>
<comment type="cofactor">
    <cofactor evidence="1">
        <name>Mg(2+)</name>
        <dbReference type="ChEBI" id="CHEBI:18420"/>
    </cofactor>
</comment>
<name>A0A1V6N3F2_METAZ</name>
<dbReference type="SMART" id="SM00490">
    <property type="entry name" value="HELICc"/>
    <property type="match status" value="1"/>
</dbReference>
<dbReference type="GO" id="GO:0046872">
    <property type="term" value="F:metal ion binding"/>
    <property type="evidence" value="ECO:0007669"/>
    <property type="project" value="UniProtKB-KW"/>
</dbReference>
<dbReference type="PROSITE" id="PS51194">
    <property type="entry name" value="HELICASE_CTER"/>
    <property type="match status" value="1"/>
</dbReference>
<dbReference type="InterPro" id="IPR001650">
    <property type="entry name" value="Helicase_C-like"/>
</dbReference>
<evidence type="ECO:0000313" key="18">
    <source>
        <dbReference type="EMBL" id="OQD59137.1"/>
    </source>
</evidence>
<comment type="catalytic activity">
    <reaction evidence="13">
        <text>Couples ATP hydrolysis with the unwinding of duplex DNA by translocating in the 3'-5' direction.</text>
        <dbReference type="EC" id="5.6.2.4"/>
    </reaction>
</comment>
<evidence type="ECO:0000256" key="4">
    <source>
        <dbReference type="ARBA" id="ARBA00022723"/>
    </source>
</evidence>
<evidence type="ECO:0000259" key="16">
    <source>
        <dbReference type="PROSITE" id="PS51192"/>
    </source>
</evidence>
<evidence type="ECO:0000256" key="1">
    <source>
        <dbReference type="ARBA" id="ARBA00001946"/>
    </source>
</evidence>
<keyword evidence="12" id="KW-0413">Isomerase</keyword>
<organism evidence="18 19">
    <name type="scientific">Methanobrevibacter arboriphilus JCM 13429 = DSM 1125</name>
    <dbReference type="NCBI Taxonomy" id="1300164"/>
    <lineage>
        <taxon>Archaea</taxon>
        <taxon>Methanobacteriati</taxon>
        <taxon>Methanobacteriota</taxon>
        <taxon>Methanomada group</taxon>
        <taxon>Methanobacteria</taxon>
        <taxon>Methanobacteriales</taxon>
        <taxon>Methanobacteriaceae</taxon>
        <taxon>Methanobrevibacter</taxon>
    </lineage>
</organism>
<dbReference type="GO" id="GO:0006310">
    <property type="term" value="P:DNA recombination"/>
    <property type="evidence" value="ECO:0007669"/>
    <property type="project" value="InterPro"/>
</dbReference>
<reference evidence="18 19" key="1">
    <citation type="submission" date="2014-12" db="EMBL/GenBank/DDBJ databases">
        <title>Genome sequence of Methanobrevibacter arboriphilicus DH1, DSM1125.</title>
        <authorList>
            <person name="Poehlein A."/>
            <person name="Thauer R.K."/>
            <person name="Seedorf H."/>
            <person name="Daniel R."/>
        </authorList>
    </citation>
    <scope>NUCLEOTIDE SEQUENCE [LARGE SCALE GENOMIC DNA]</scope>
    <source>
        <strain evidence="18 19">DH1</strain>
    </source>
</reference>
<dbReference type="SUPFAM" id="SSF47819">
    <property type="entry name" value="HRDC-like"/>
    <property type="match status" value="1"/>
</dbReference>
<dbReference type="FunFam" id="3.40.50.300:FF:001363">
    <property type="entry name" value="ATP-dependent DNA helicase RecQ"/>
    <property type="match status" value="1"/>
</dbReference>
<dbReference type="FunFam" id="1.10.150.80:FF:000002">
    <property type="entry name" value="ATP-dependent DNA helicase RecQ"/>
    <property type="match status" value="1"/>
</dbReference>
<dbReference type="InterPro" id="IPR018982">
    <property type="entry name" value="RQC_domain"/>
</dbReference>
<dbReference type="Pfam" id="PF00271">
    <property type="entry name" value="Helicase_C"/>
    <property type="match status" value="1"/>
</dbReference>
<dbReference type="InterPro" id="IPR011545">
    <property type="entry name" value="DEAD/DEAH_box_helicase_dom"/>
</dbReference>
<evidence type="ECO:0000256" key="9">
    <source>
        <dbReference type="ARBA" id="ARBA00022840"/>
    </source>
</evidence>
<dbReference type="InterPro" id="IPR010997">
    <property type="entry name" value="HRDC-like_sf"/>
</dbReference>
<dbReference type="Gene3D" id="1.10.10.10">
    <property type="entry name" value="Winged helix-like DNA-binding domain superfamily/Winged helix DNA-binding domain"/>
    <property type="match status" value="1"/>
</dbReference>
<dbReference type="RefSeq" id="WP_080460219.1">
    <property type="nucleotide sequence ID" value="NZ_JXMW01000006.1"/>
</dbReference>
<dbReference type="SMART" id="SM00487">
    <property type="entry name" value="DEXDc"/>
    <property type="match status" value="1"/>
</dbReference>
<sequence length="935" mass="107112">MESKQLLKNYFGYDSFISGQEDLINYILSGKDVLGIMPTGSGKSICYQLPGLIFDGLTIVVSPLISLMKDQVNILKASGIDAAYINSSLSPSEYYSVINDINSGKYKIIYIAPERLESEDFLEIVEKNKISMVAVDEAHCVSQWGHDFRPSYLKIRDFISKLEGTPVISAFTATATENVKKDIVKKIGLKEAEIVNTGYDRENLYFEVRKPKKKFQELLKILVSEEGSSGIIYCNTRKAVEEVYSKLIDDGYNVTRYHAGLAKNERNINQEKFILDEMPIIVATNAFGMGIDKSNVNFVIHYNMPKNLENYYQEAGRAGRDGSPAKCILLYSPQDVMINKFLIEKTAEYDYKNDELKKKVINQNFQLLNKIQEYCTTRDCYRQYILNYFGENTNGYCGNCFNCTGDFDELDVEEETFHIISAINYINNLNKSFGKGIITNILKGSNTKKIRDLGLDKSPAFNKLNHKSKEEIALIIDFLVNKKYLRISGNRYPVIKLGKNYEDIINGLVSLNMKISKDELNTFKEKTNNGKNNSKIVPNIDKTNIDKNLNKIDNNNINNVKINNDKIDKNKIDKSKTDKNKIDKSSQGNQNNDILFEKLRKLRLKLARDKNIPPFMIFHDSTLKNMCNELPISKSEFLEISGVGKNKLKNYGDLFINVIKEYIDKSTGSQENTYKSGIKKEYSFKKINSINSDNYGPENLYNNINVEYIDNEVKNKLEESKPQDDTFSPIEFNNKGKITFNNNSNKAFNNIIDSDIGTDNINDVNRDIDNNIDFNRGINNINNIIDSNESIDNIITSTDNIGDEKDNSIISDSIDNGLMEKIKNFVLENESKNIENPFNLSYEDLLEKKVDLLSLLKDGDRYLLAINHQIKEEDIRIMKIFNNLPKKEKEKHGKNKDTINVFKEFNLNVEVKVIKEMQKYVNFCHGLCQKRNKFN</sequence>
<keyword evidence="5" id="KW-0547">Nucleotide-binding</keyword>
<evidence type="ECO:0000256" key="10">
    <source>
        <dbReference type="ARBA" id="ARBA00023125"/>
    </source>
</evidence>
<keyword evidence="6" id="KW-0227">DNA damage</keyword>
<comment type="similarity">
    <text evidence="3">Belongs to the helicase family. RecQ subfamily.</text>
</comment>
<dbReference type="GO" id="GO:0003677">
    <property type="term" value="F:DNA binding"/>
    <property type="evidence" value="ECO:0007669"/>
    <property type="project" value="UniProtKB-KW"/>
</dbReference>
<dbReference type="InterPro" id="IPR036388">
    <property type="entry name" value="WH-like_DNA-bd_sf"/>
</dbReference>
<dbReference type="PROSITE" id="PS50967">
    <property type="entry name" value="HRDC"/>
    <property type="match status" value="1"/>
</dbReference>
<feature type="domain" description="HRDC" evidence="15">
    <location>
        <begin position="589"/>
        <end position="669"/>
    </location>
</feature>
<dbReference type="Pfam" id="PF16124">
    <property type="entry name" value="RecQ_Zn_bind"/>
    <property type="match status" value="1"/>
</dbReference>
<keyword evidence="8 18" id="KW-0347">Helicase</keyword>
<dbReference type="PANTHER" id="PTHR13710">
    <property type="entry name" value="DNA HELICASE RECQ FAMILY MEMBER"/>
    <property type="match status" value="1"/>
</dbReference>
<evidence type="ECO:0000256" key="3">
    <source>
        <dbReference type="ARBA" id="ARBA00005446"/>
    </source>
</evidence>
<evidence type="ECO:0000313" key="19">
    <source>
        <dbReference type="Proteomes" id="UP000191661"/>
    </source>
</evidence>
<evidence type="ECO:0000256" key="5">
    <source>
        <dbReference type="ARBA" id="ARBA00022741"/>
    </source>
</evidence>
<evidence type="ECO:0000259" key="17">
    <source>
        <dbReference type="PROSITE" id="PS51194"/>
    </source>
</evidence>
<comment type="caution">
    <text evidence="18">The sequence shown here is derived from an EMBL/GenBank/DDBJ whole genome shotgun (WGS) entry which is preliminary data.</text>
</comment>
<dbReference type="OrthoDB" id="36796at2157"/>
<dbReference type="InterPro" id="IPR004589">
    <property type="entry name" value="DNA_helicase_ATP-dep_RecQ"/>
</dbReference>
<evidence type="ECO:0000259" key="15">
    <source>
        <dbReference type="PROSITE" id="PS50967"/>
    </source>
</evidence>
<dbReference type="Pfam" id="PF00270">
    <property type="entry name" value="DEAD"/>
    <property type="match status" value="1"/>
</dbReference>
<dbReference type="GO" id="GO:0009378">
    <property type="term" value="F:four-way junction helicase activity"/>
    <property type="evidence" value="ECO:0007669"/>
    <property type="project" value="TreeGrafter"/>
</dbReference>
<dbReference type="Proteomes" id="UP000191661">
    <property type="component" value="Unassembled WGS sequence"/>
</dbReference>
<dbReference type="GO" id="GO:0006260">
    <property type="term" value="P:DNA replication"/>
    <property type="evidence" value="ECO:0007669"/>
    <property type="project" value="InterPro"/>
</dbReference>
<dbReference type="EC" id="5.6.2.4" evidence="14"/>
<dbReference type="AlphaFoldDB" id="A0A1V6N3F2"/>
<keyword evidence="19" id="KW-1185">Reference proteome</keyword>
<keyword evidence="10" id="KW-0238">DNA-binding</keyword>
<dbReference type="Gene3D" id="1.10.150.80">
    <property type="entry name" value="HRDC domain"/>
    <property type="match status" value="1"/>
</dbReference>
<evidence type="ECO:0000256" key="7">
    <source>
        <dbReference type="ARBA" id="ARBA00022801"/>
    </source>
</evidence>
<dbReference type="Pfam" id="PF00570">
    <property type="entry name" value="HRDC"/>
    <property type="match status" value="1"/>
</dbReference>
<dbReference type="GO" id="GO:0030894">
    <property type="term" value="C:replisome"/>
    <property type="evidence" value="ECO:0007669"/>
    <property type="project" value="TreeGrafter"/>
</dbReference>
<dbReference type="CDD" id="cd18794">
    <property type="entry name" value="SF2_C_RecQ"/>
    <property type="match status" value="1"/>
</dbReference>
<protein>
    <recommendedName>
        <fullName evidence="14">DNA 3'-5' helicase</fullName>
        <ecNumber evidence="14">5.6.2.4</ecNumber>
    </recommendedName>
</protein>